<gene>
    <name evidence="1" type="ORF">CAPTEDRAFT_187529</name>
</gene>
<accession>R7TW31</accession>
<name>R7TW31_CAPTE</name>
<organism evidence="1">
    <name type="scientific">Capitella teleta</name>
    <name type="common">Polychaete worm</name>
    <dbReference type="NCBI Taxonomy" id="283909"/>
    <lineage>
        <taxon>Eukaryota</taxon>
        <taxon>Metazoa</taxon>
        <taxon>Spiralia</taxon>
        <taxon>Lophotrochozoa</taxon>
        <taxon>Annelida</taxon>
        <taxon>Polychaeta</taxon>
        <taxon>Sedentaria</taxon>
        <taxon>Scolecida</taxon>
        <taxon>Capitellidae</taxon>
        <taxon>Capitella</taxon>
    </lineage>
</organism>
<dbReference type="EnsemblMetazoa" id="CapteT187529">
    <property type="protein sequence ID" value="CapteP187529"/>
    <property type="gene ID" value="CapteG187529"/>
</dbReference>
<dbReference type="EMBL" id="AMQN01011963">
    <property type="status" value="NOT_ANNOTATED_CDS"/>
    <property type="molecule type" value="Genomic_DNA"/>
</dbReference>
<dbReference type="HOGENOM" id="CLU_630454_0_0_1"/>
<reference evidence="2" key="3">
    <citation type="submission" date="2015-06" db="UniProtKB">
        <authorList>
            <consortium name="EnsemblMetazoa"/>
        </authorList>
    </citation>
    <scope>IDENTIFICATION</scope>
</reference>
<reference evidence="3" key="1">
    <citation type="submission" date="2012-12" db="EMBL/GenBank/DDBJ databases">
        <authorList>
            <person name="Hellsten U."/>
            <person name="Grimwood J."/>
            <person name="Chapman J.A."/>
            <person name="Shapiro H."/>
            <person name="Aerts A."/>
            <person name="Otillar R.P."/>
            <person name="Terry A.Y."/>
            <person name="Boore J.L."/>
            <person name="Simakov O."/>
            <person name="Marletaz F."/>
            <person name="Cho S.-J."/>
            <person name="Edsinger-Gonzales E."/>
            <person name="Havlak P."/>
            <person name="Kuo D.-H."/>
            <person name="Larsson T."/>
            <person name="Lv J."/>
            <person name="Arendt D."/>
            <person name="Savage R."/>
            <person name="Osoegawa K."/>
            <person name="de Jong P."/>
            <person name="Lindberg D.R."/>
            <person name="Seaver E.C."/>
            <person name="Weisblat D.A."/>
            <person name="Putnam N.H."/>
            <person name="Grigoriev I.V."/>
            <person name="Rokhsar D.S."/>
        </authorList>
    </citation>
    <scope>NUCLEOTIDE SEQUENCE</scope>
    <source>
        <strain evidence="3">I ESC-2004</strain>
    </source>
</reference>
<sequence>MNQLKARVKVRNNKLGQCLATTHHVSYLRKILPWIRPRGLKSSFGTAEELERVPFYHSFYVIVLLKSGGNLPTLQAVDENIKMEKYPIPYLEYRRTIYSDEDPRLNPFLRYTKSESRRSPLFCYCATDPVTKDQFRFYGEIAPCLDTLRKIRENDTYDFDEVDLQNELSAYRAKLIQDIIPSQARRVERAMFEANLEVVLYDDTDEGKKSLGEVICEQLAQSQFQREQKNLMKTRTELREISVQDEELGKCAAIEYHSTYLAPKIVPNLEAHANAVAVASQFNKKAEDFYDETPFLRSCFIVVLIESSWYPKTFKQFDENITTEVVHLELSANGATSIEVHCATHPETGEKFRFMGEMPKCISTLERMRNNPDYTFSYKELSKEILAFRTKLVEEILPTQTAAFQEAIEVFHYNDLCENEKSLAEMICDFIKAKL</sequence>
<dbReference type="EMBL" id="KB309212">
    <property type="protein sequence ID" value="ELT95200.1"/>
    <property type="molecule type" value="Genomic_DNA"/>
</dbReference>
<evidence type="ECO:0008006" key="4">
    <source>
        <dbReference type="Google" id="ProtNLM"/>
    </source>
</evidence>
<dbReference type="Gene3D" id="3.40.50.12100">
    <property type="entry name" value="Stimulator of interferon genes protein"/>
    <property type="match status" value="2"/>
</dbReference>
<evidence type="ECO:0000313" key="1">
    <source>
        <dbReference type="EMBL" id="ELT95200.1"/>
    </source>
</evidence>
<evidence type="ECO:0000313" key="3">
    <source>
        <dbReference type="Proteomes" id="UP000014760"/>
    </source>
</evidence>
<dbReference type="InterPro" id="IPR038623">
    <property type="entry name" value="STING_C_sf"/>
</dbReference>
<evidence type="ECO:0000313" key="2">
    <source>
        <dbReference type="EnsemblMetazoa" id="CapteP187529"/>
    </source>
</evidence>
<reference evidence="1 3" key="2">
    <citation type="journal article" date="2013" name="Nature">
        <title>Insights into bilaterian evolution from three spiralian genomes.</title>
        <authorList>
            <person name="Simakov O."/>
            <person name="Marletaz F."/>
            <person name="Cho S.J."/>
            <person name="Edsinger-Gonzales E."/>
            <person name="Havlak P."/>
            <person name="Hellsten U."/>
            <person name="Kuo D.H."/>
            <person name="Larsson T."/>
            <person name="Lv J."/>
            <person name="Arendt D."/>
            <person name="Savage R."/>
            <person name="Osoegawa K."/>
            <person name="de Jong P."/>
            <person name="Grimwood J."/>
            <person name="Chapman J.A."/>
            <person name="Shapiro H."/>
            <person name="Aerts A."/>
            <person name="Otillar R.P."/>
            <person name="Terry A.Y."/>
            <person name="Boore J.L."/>
            <person name="Grigoriev I.V."/>
            <person name="Lindberg D.R."/>
            <person name="Seaver E.C."/>
            <person name="Weisblat D.A."/>
            <person name="Putnam N.H."/>
            <person name="Rokhsar D.S."/>
        </authorList>
    </citation>
    <scope>NUCLEOTIDE SEQUENCE</scope>
    <source>
        <strain evidence="1 3">I ESC-2004</strain>
    </source>
</reference>
<proteinExistence type="predicted"/>
<dbReference type="AlphaFoldDB" id="R7TW31"/>
<protein>
    <recommendedName>
        <fullName evidence="4">Stimulator of interferon genes protein</fullName>
    </recommendedName>
</protein>
<keyword evidence="3" id="KW-1185">Reference proteome</keyword>
<dbReference type="Proteomes" id="UP000014760">
    <property type="component" value="Unassembled WGS sequence"/>
</dbReference>